<evidence type="ECO:0000256" key="6">
    <source>
        <dbReference type="ARBA" id="ARBA00023316"/>
    </source>
</evidence>
<accession>I5B274</accession>
<dbReference type="RefSeq" id="WP_004072826.1">
    <property type="nucleotide sequence ID" value="NZ_CM001488.1"/>
</dbReference>
<evidence type="ECO:0000256" key="3">
    <source>
        <dbReference type="ARBA" id="ARBA00022960"/>
    </source>
</evidence>
<keyword evidence="6" id="KW-0961">Cell wall biogenesis/degradation</keyword>
<dbReference type="GO" id="GO:0008360">
    <property type="term" value="P:regulation of cell shape"/>
    <property type="evidence" value="ECO:0007669"/>
    <property type="project" value="UniProtKB-KW"/>
</dbReference>
<keyword evidence="4" id="KW-0573">Peptidoglycan synthesis</keyword>
<dbReference type="PROSITE" id="PS51191">
    <property type="entry name" value="FEMABX"/>
    <property type="match status" value="1"/>
</dbReference>
<dbReference type="EMBL" id="CM001488">
    <property type="protein sequence ID" value="EIM63587.1"/>
    <property type="molecule type" value="Genomic_DNA"/>
</dbReference>
<reference evidence="8 9" key="1">
    <citation type="submission" date="2011-09" db="EMBL/GenBank/DDBJ databases">
        <authorList>
            <consortium name="US DOE Joint Genome Institute (JGI-PGF)"/>
            <person name="Lucas S."/>
            <person name="Han J."/>
            <person name="Lapidus A."/>
            <person name="Cheng J.-F."/>
            <person name="Goodwin L."/>
            <person name="Pitluck S."/>
            <person name="Peters L."/>
            <person name="Land M.L."/>
            <person name="Hauser L."/>
            <person name="Orellana R."/>
            <person name="Lovley D."/>
            <person name="Woyke T.J."/>
        </authorList>
    </citation>
    <scope>NUCLEOTIDE SEQUENCE [LARGE SCALE GENOMIC DNA]</scope>
    <source>
        <strain evidence="8 9">2ac9</strain>
    </source>
</reference>
<dbReference type="Gene3D" id="3.40.630.30">
    <property type="match status" value="1"/>
</dbReference>
<sequence>MIVKTVSNLDKEAWDNYVLSHPDGIAYQLFAWQEAVKKAYRFQPLYLMAQSKNQVKGVLPLIYFNIPFKRELISLPYCDAGGPLADDPATETILLRQALKIAPSAKVVIRSTRSFANLSPDKTLCKQKVRMILSLPKSSDKLLNSFKAKLRSQINKGYKNGLTSIIGSTNLLNDFYSVFSENMRDLGSPVHSREWIFSILKAYANRAHVSVVYMPDGQPAAAGIILCHPKVVSIPWASSLRRFNTSNPNMMLYWSFLKFAADKGYPEFDFGRSTPGEGTFRFKKQWGAEPEGLHWADFSATEFLMGRFNRAAPEPLTPNHVRIRPLAESVIQKMPLSFSKAFGNMTRRYVTL</sequence>
<dbReference type="InterPro" id="IPR050644">
    <property type="entry name" value="PG_Glycine_Bridge_Synth"/>
</dbReference>
<dbReference type="PANTHER" id="PTHR36174">
    <property type="entry name" value="LIPID II:GLYCINE GLYCYLTRANSFERASE"/>
    <property type="match status" value="1"/>
</dbReference>
<evidence type="ECO:0000256" key="5">
    <source>
        <dbReference type="ARBA" id="ARBA00023315"/>
    </source>
</evidence>
<dbReference type="OrthoDB" id="9773932at2"/>
<dbReference type="InterPro" id="IPR003447">
    <property type="entry name" value="FEMABX"/>
</dbReference>
<dbReference type="GO" id="GO:0009252">
    <property type="term" value="P:peptidoglycan biosynthetic process"/>
    <property type="evidence" value="ECO:0007669"/>
    <property type="project" value="UniProtKB-KW"/>
</dbReference>
<dbReference type="GO" id="GO:0071555">
    <property type="term" value="P:cell wall organization"/>
    <property type="evidence" value="ECO:0007669"/>
    <property type="project" value="UniProtKB-KW"/>
</dbReference>
<dbReference type="AlphaFoldDB" id="I5B274"/>
<evidence type="ECO:0000313" key="9">
    <source>
        <dbReference type="Proteomes" id="UP000005778"/>
    </source>
</evidence>
<dbReference type="HOGENOM" id="CLU_042156_0_0_7"/>
<dbReference type="eggNOG" id="COG5653">
    <property type="taxonomic scope" value="Bacteria"/>
</dbReference>
<evidence type="ECO:0000256" key="4">
    <source>
        <dbReference type="ARBA" id="ARBA00022984"/>
    </source>
</evidence>
<keyword evidence="5" id="KW-0012">Acyltransferase</keyword>
<evidence type="ECO:0000256" key="1">
    <source>
        <dbReference type="ARBA" id="ARBA00009943"/>
    </source>
</evidence>
<keyword evidence="3" id="KW-0133">Cell shape</keyword>
<dbReference type="InterPro" id="IPR016181">
    <property type="entry name" value="Acyl_CoA_acyltransferase"/>
</dbReference>
<reference evidence="8 9" key="2">
    <citation type="submission" date="2012-02" db="EMBL/GenBank/DDBJ databases">
        <title>Improved High-Quality Draft sequence of Desulfobacter postgatei 2ac9.</title>
        <authorList>
            <consortium name="US DOE Joint Genome Institute"/>
            <person name="Lucas S."/>
            <person name="Han J."/>
            <person name="Lapidus A."/>
            <person name="Cheng J.-F."/>
            <person name="Goodwin L."/>
            <person name="Pitluck S."/>
            <person name="Peters L."/>
            <person name="Ovchinnikova G."/>
            <person name="Held B."/>
            <person name="Detter J.C."/>
            <person name="Han C."/>
            <person name="Tapia R."/>
            <person name="Land M."/>
            <person name="Hauser L."/>
            <person name="Kyrpides N."/>
            <person name="Ivanova N."/>
            <person name="Pagani I."/>
            <person name="Orellana R."/>
            <person name="Lovley D."/>
            <person name="Woyke T."/>
        </authorList>
    </citation>
    <scope>NUCLEOTIDE SEQUENCE [LARGE SCALE GENOMIC DNA]</scope>
    <source>
        <strain evidence="8 9">2ac9</strain>
    </source>
</reference>
<keyword evidence="9" id="KW-1185">Reference proteome</keyword>
<proteinExistence type="inferred from homology"/>
<dbReference type="Pfam" id="PF13480">
    <property type="entry name" value="Acetyltransf_6"/>
    <property type="match status" value="1"/>
</dbReference>
<evidence type="ECO:0000256" key="2">
    <source>
        <dbReference type="ARBA" id="ARBA00022679"/>
    </source>
</evidence>
<dbReference type="InterPro" id="IPR038740">
    <property type="entry name" value="BioF2-like_GNAT_dom"/>
</dbReference>
<gene>
    <name evidence="8" type="ORF">DespoDRAFT_01663</name>
</gene>
<comment type="similarity">
    <text evidence="1">Belongs to the FemABX family.</text>
</comment>
<dbReference type="Proteomes" id="UP000005778">
    <property type="component" value="Chromosome"/>
</dbReference>
<feature type="domain" description="BioF2-like acetyltransferase" evidence="7">
    <location>
        <begin position="145"/>
        <end position="284"/>
    </location>
</feature>
<keyword evidence="2" id="KW-0808">Transferase</keyword>
<protein>
    <submittedName>
        <fullName evidence="8">Putative methicillin resistance protein</fullName>
    </submittedName>
</protein>
<evidence type="ECO:0000313" key="8">
    <source>
        <dbReference type="EMBL" id="EIM63587.1"/>
    </source>
</evidence>
<dbReference type="PANTHER" id="PTHR36174:SF1">
    <property type="entry name" value="LIPID II:GLYCINE GLYCYLTRANSFERASE"/>
    <property type="match status" value="1"/>
</dbReference>
<dbReference type="GO" id="GO:0016755">
    <property type="term" value="F:aminoacyltransferase activity"/>
    <property type="evidence" value="ECO:0007669"/>
    <property type="project" value="InterPro"/>
</dbReference>
<dbReference type="STRING" id="879212.DespoDRAFT_01663"/>
<dbReference type="SUPFAM" id="SSF55729">
    <property type="entry name" value="Acyl-CoA N-acyltransferases (Nat)"/>
    <property type="match status" value="2"/>
</dbReference>
<organism evidence="8 9">
    <name type="scientific">Desulfobacter postgatei 2ac9</name>
    <dbReference type="NCBI Taxonomy" id="879212"/>
    <lineage>
        <taxon>Bacteria</taxon>
        <taxon>Pseudomonadati</taxon>
        <taxon>Thermodesulfobacteriota</taxon>
        <taxon>Desulfobacteria</taxon>
        <taxon>Desulfobacterales</taxon>
        <taxon>Desulfobacteraceae</taxon>
        <taxon>Desulfobacter</taxon>
    </lineage>
</organism>
<evidence type="ECO:0000259" key="7">
    <source>
        <dbReference type="Pfam" id="PF13480"/>
    </source>
</evidence>
<name>I5B274_9BACT</name>